<dbReference type="PANTHER" id="PTHR39401">
    <property type="entry name" value="SNOAL-LIKE DOMAIN-CONTAINING PROTEIN"/>
    <property type="match status" value="1"/>
</dbReference>
<keyword evidence="2" id="KW-1185">Reference proteome</keyword>
<dbReference type="EMBL" id="KV460276">
    <property type="protein sequence ID" value="OBT91977.2"/>
    <property type="molecule type" value="Genomic_DNA"/>
</dbReference>
<reference evidence="1 2" key="1">
    <citation type="submission" date="2016-03" db="EMBL/GenBank/DDBJ databases">
        <title>Comparative genomics of Pseudogymnoascus destructans, the fungus causing white-nose syndrome of bats.</title>
        <authorList>
            <person name="Palmer J.M."/>
            <person name="Drees K.P."/>
            <person name="Foster J.T."/>
            <person name="Lindner D.L."/>
        </authorList>
    </citation>
    <scope>NUCLEOTIDE SEQUENCE [LARGE SCALE GENOMIC DNA]</scope>
    <source>
        <strain evidence="1 2">UAMH 10579</strain>
    </source>
</reference>
<sequence length="139" mass="16078">MAHSYKSQYPTKVVVDEEIVQFFEDFYRISDTPGVHEEYANYFTKDATFILASKSIKGYEEILAARKAMWTAVASRAHKPIKVFPFGHVSTEFMLYGTVSYEMKDGRKSGLDFSARAKMVQIEKQWKIQDYQVYMDTAA</sequence>
<dbReference type="AlphaFoldDB" id="A0A1B8G827"/>
<dbReference type="RefSeq" id="XP_018125710.2">
    <property type="nucleotide sequence ID" value="XM_018279370.2"/>
</dbReference>
<dbReference type="STRING" id="342668.A0A1B8G827"/>
<dbReference type="Proteomes" id="UP000091956">
    <property type="component" value="Unassembled WGS sequence"/>
</dbReference>
<reference evidence="2" key="2">
    <citation type="journal article" date="2018" name="Nat. Commun.">
        <title>Extreme sensitivity to ultraviolet light in the fungal pathogen causing white-nose syndrome of bats.</title>
        <authorList>
            <person name="Palmer J.M."/>
            <person name="Drees K.P."/>
            <person name="Foster J.T."/>
            <person name="Lindner D.L."/>
        </authorList>
    </citation>
    <scope>NUCLEOTIDE SEQUENCE [LARGE SCALE GENOMIC DNA]</scope>
    <source>
        <strain evidence="2">UAMH 10579</strain>
    </source>
</reference>
<proteinExistence type="predicted"/>
<dbReference type="GeneID" id="28843349"/>
<accession>A0A1B8G827</accession>
<dbReference type="PANTHER" id="PTHR39401:SF1">
    <property type="entry name" value="SNOAL-LIKE DOMAIN-CONTAINING PROTEIN"/>
    <property type="match status" value="1"/>
</dbReference>
<dbReference type="InterPro" id="IPR032710">
    <property type="entry name" value="NTF2-like_dom_sf"/>
</dbReference>
<organism evidence="1 2">
    <name type="scientific">Pseudogymnoascus verrucosus</name>
    <dbReference type="NCBI Taxonomy" id="342668"/>
    <lineage>
        <taxon>Eukaryota</taxon>
        <taxon>Fungi</taxon>
        <taxon>Dikarya</taxon>
        <taxon>Ascomycota</taxon>
        <taxon>Pezizomycotina</taxon>
        <taxon>Leotiomycetes</taxon>
        <taxon>Thelebolales</taxon>
        <taxon>Thelebolaceae</taxon>
        <taxon>Pseudogymnoascus</taxon>
    </lineage>
</organism>
<evidence type="ECO:0000313" key="1">
    <source>
        <dbReference type="EMBL" id="OBT91977.2"/>
    </source>
</evidence>
<name>A0A1B8G827_9PEZI</name>
<evidence type="ECO:0008006" key="3">
    <source>
        <dbReference type="Google" id="ProtNLM"/>
    </source>
</evidence>
<dbReference type="SUPFAM" id="SSF54427">
    <property type="entry name" value="NTF2-like"/>
    <property type="match status" value="1"/>
</dbReference>
<evidence type="ECO:0000313" key="2">
    <source>
        <dbReference type="Proteomes" id="UP000091956"/>
    </source>
</evidence>
<protein>
    <recommendedName>
        <fullName evidence="3">DUF4440 domain-containing protein</fullName>
    </recommendedName>
</protein>
<gene>
    <name evidence="1" type="ORF">VE01_09963</name>
</gene>